<feature type="domain" description="Chromo" evidence="4">
    <location>
        <begin position="1"/>
        <end position="117"/>
    </location>
</feature>
<gene>
    <name evidence="5" type="primary">SMARCC2</name>
    <name evidence="5" type="ORF">HK097_002391</name>
</gene>
<dbReference type="InterPro" id="IPR001005">
    <property type="entry name" value="SANT/Myb"/>
</dbReference>
<dbReference type="SMART" id="SM00717">
    <property type="entry name" value="SANT"/>
    <property type="match status" value="1"/>
</dbReference>
<keyword evidence="6" id="KW-1185">Reference proteome</keyword>
<dbReference type="AlphaFoldDB" id="A0AAD5SGK9"/>
<evidence type="ECO:0000256" key="1">
    <source>
        <dbReference type="ARBA" id="ARBA00023242"/>
    </source>
</evidence>
<dbReference type="InterPro" id="IPR036388">
    <property type="entry name" value="WH-like_DNA-bd_sf"/>
</dbReference>
<evidence type="ECO:0000259" key="4">
    <source>
        <dbReference type="PROSITE" id="PS52032"/>
    </source>
</evidence>
<dbReference type="InterPro" id="IPR049898">
    <property type="entry name" value="MARR_BRCT_CHROMO"/>
</dbReference>
<feature type="region of interest" description="Disordered" evidence="2">
    <location>
        <begin position="98"/>
        <end position="172"/>
    </location>
</feature>
<dbReference type="Pfam" id="PF04433">
    <property type="entry name" value="SWIRM"/>
    <property type="match status" value="1"/>
</dbReference>
<feature type="domain" description="SWIRM" evidence="3">
    <location>
        <begin position="317"/>
        <end position="422"/>
    </location>
</feature>
<dbReference type="Gene3D" id="3.40.50.10190">
    <property type="entry name" value="BRCT domain"/>
    <property type="match status" value="1"/>
</dbReference>
<evidence type="ECO:0000259" key="3">
    <source>
        <dbReference type="PROSITE" id="PS50934"/>
    </source>
</evidence>
<dbReference type="PANTHER" id="PTHR12802:SF41">
    <property type="entry name" value="BRAHMA ASSOCIATED PROTEIN 155 KDA"/>
    <property type="match status" value="1"/>
</dbReference>
<evidence type="ECO:0000313" key="5">
    <source>
        <dbReference type="EMBL" id="KAJ3054222.1"/>
    </source>
</evidence>
<dbReference type="InterPro" id="IPR009057">
    <property type="entry name" value="Homeodomain-like_sf"/>
</dbReference>
<dbReference type="SUPFAM" id="SSF46689">
    <property type="entry name" value="Homeodomain-like"/>
    <property type="match status" value="1"/>
</dbReference>
<comment type="caution">
    <text evidence="5">The sequence shown here is derived from an EMBL/GenBank/DDBJ whole genome shotgun (WGS) entry which is preliminary data.</text>
</comment>
<dbReference type="Gene3D" id="1.10.10.10">
    <property type="entry name" value="Winged helix-like DNA-binding domain superfamily/Winged helix DNA-binding domain"/>
    <property type="match status" value="1"/>
</dbReference>
<dbReference type="InterPro" id="IPR036420">
    <property type="entry name" value="BRCT_dom_sf"/>
</dbReference>
<name>A0AAD5SGK9_9FUNG</name>
<dbReference type="Gene3D" id="1.10.10.60">
    <property type="entry name" value="Homeodomain-like"/>
    <property type="match status" value="1"/>
</dbReference>
<dbReference type="SUPFAM" id="SSF52113">
    <property type="entry name" value="BRCT domain"/>
    <property type="match status" value="1"/>
</dbReference>
<dbReference type="PROSITE" id="PS50934">
    <property type="entry name" value="SWIRM"/>
    <property type="match status" value="1"/>
</dbReference>
<dbReference type="PANTHER" id="PTHR12802">
    <property type="entry name" value="SWI/SNF COMPLEX-RELATED"/>
    <property type="match status" value="1"/>
</dbReference>
<dbReference type="Proteomes" id="UP001212841">
    <property type="component" value="Unassembled WGS sequence"/>
</dbReference>
<dbReference type="EMBL" id="JADGJD010000151">
    <property type="protein sequence ID" value="KAJ3054222.1"/>
    <property type="molecule type" value="Genomic_DNA"/>
</dbReference>
<dbReference type="GO" id="GO:0010468">
    <property type="term" value="P:regulation of gene expression"/>
    <property type="evidence" value="ECO:0007669"/>
    <property type="project" value="UniProtKB-ARBA"/>
</dbReference>
<feature type="region of interest" description="Disordered" evidence="2">
    <location>
        <begin position="817"/>
        <end position="867"/>
    </location>
</feature>
<feature type="compositionally biased region" description="Basic and acidic residues" evidence="2">
    <location>
        <begin position="518"/>
        <end position="533"/>
    </location>
</feature>
<feature type="compositionally biased region" description="Low complexity" evidence="2">
    <location>
        <begin position="294"/>
        <end position="304"/>
    </location>
</feature>
<feature type="region of interest" description="Disordered" evidence="2">
    <location>
        <begin position="514"/>
        <end position="557"/>
    </location>
</feature>
<organism evidence="5 6">
    <name type="scientific">Rhizophlyctis rosea</name>
    <dbReference type="NCBI Taxonomy" id="64517"/>
    <lineage>
        <taxon>Eukaryota</taxon>
        <taxon>Fungi</taxon>
        <taxon>Fungi incertae sedis</taxon>
        <taxon>Chytridiomycota</taxon>
        <taxon>Chytridiomycota incertae sedis</taxon>
        <taxon>Chytridiomycetes</taxon>
        <taxon>Rhizophlyctidales</taxon>
        <taxon>Rhizophlyctidaceae</taxon>
        <taxon>Rhizophlyctis</taxon>
    </lineage>
</organism>
<feature type="region of interest" description="Disordered" evidence="2">
    <location>
        <begin position="293"/>
        <end position="313"/>
    </location>
</feature>
<evidence type="ECO:0000256" key="2">
    <source>
        <dbReference type="SAM" id="MobiDB-lite"/>
    </source>
</evidence>
<dbReference type="PROSITE" id="PS52032">
    <property type="entry name" value="MARR_BRCT_CHROMO"/>
    <property type="match status" value="1"/>
</dbReference>
<feature type="region of interest" description="Disordered" evidence="2">
    <location>
        <begin position="737"/>
        <end position="756"/>
    </location>
</feature>
<protein>
    <submittedName>
        <fullName evidence="5">SWI SNF, matrix associated, actin dependent regulator of chromatin, sub c, member 2</fullName>
    </submittedName>
</protein>
<accession>A0AAD5SGK9</accession>
<proteinExistence type="predicted"/>
<feature type="compositionally biased region" description="Polar residues" evidence="2">
    <location>
        <begin position="841"/>
        <end position="850"/>
    </location>
</feature>
<sequence>MRAVVVPHMSDEVTHIVQLGDPNLEEDTGEEWYRTLEKLGGYCLLHYWYKPDSADMWVPELSGEYMDPEPPPEHEGPWHVSTRWLRDSAKYNEWMNEEDYEVEEREYPEEEEDQSDEASQEDDEESDQADEEEVDEEEEEEEEEEDEAVSVAELLDDRSSVAPNEDILEIRVDDESHRREGLHPVPMVEVVDIARRMTKSKKSEYEPFEPSLIHNISACLPTSRTVLVDEDLGAVDRRANFVRGLALRKGNLGEWQGDGYDEMANGNGTYLPTADSAAQDDTESNEMVVDAEAGADGSDSASSAHQSTRNLPIPPTLPLPAHASWFALDDIHQIERLAFPELSPLFEPTSPQSQSSKTTDKEYRRVRNFMVSLYHLDTAHYLTVGECYRYLEGDVEFLMKVHACLEKWSIINFAVYPHHSLPITSFTYQAMTISSEALPLSFDNLIHSPPSAPVVSGPAPSCPSCAQFYGPTRYVSTKIAAFEICDECFLDGRYPIEMVGRDFLRMEGFAAGVKRKRGSDDQGEGGKRGKDDEGVLGGKPASIEGRSEAAQDGDMAEKSNATIVKGNRNQMPSVVVADVADEKENDAATWTEEEVLRLFEGVEMYGGVKRVKDEDVDILDIMDVDGDVRVSKGDTKSDMKDGEDTSWDWEKISQHVGTKDAKACLLRFATMDLEEEAEAGGQGSRILQQTAFIHAANPLMSLLRFLGNVVTPGVAAVAAGEGLKVLLEAAQVGGNTAEGDGQTNATDQGGRGVASGDIVMDTPVRREAVLEAAEAAIRAAVKKAEELATIEGRQVELLIRLVVDAVTRKAERRMDMLDGGKAGTAKKSASNEPMLEDGSGDVSSDPNELENSGLGDHMELIQTNMPL</sequence>
<evidence type="ECO:0000313" key="6">
    <source>
        <dbReference type="Proteomes" id="UP001212841"/>
    </source>
</evidence>
<feature type="compositionally biased region" description="Acidic residues" evidence="2">
    <location>
        <begin position="98"/>
        <end position="148"/>
    </location>
</feature>
<dbReference type="InterPro" id="IPR007526">
    <property type="entry name" value="SWIRM"/>
</dbReference>
<keyword evidence="1" id="KW-0539">Nucleus</keyword>
<reference evidence="5" key="1">
    <citation type="submission" date="2020-05" db="EMBL/GenBank/DDBJ databases">
        <title>Phylogenomic resolution of chytrid fungi.</title>
        <authorList>
            <person name="Stajich J.E."/>
            <person name="Amses K."/>
            <person name="Simmons R."/>
            <person name="Seto K."/>
            <person name="Myers J."/>
            <person name="Bonds A."/>
            <person name="Quandt C.A."/>
            <person name="Barry K."/>
            <person name="Liu P."/>
            <person name="Grigoriev I."/>
            <person name="Longcore J.E."/>
            <person name="James T.Y."/>
        </authorList>
    </citation>
    <scope>NUCLEOTIDE SEQUENCE</scope>
    <source>
        <strain evidence="5">JEL0318</strain>
    </source>
</reference>